<dbReference type="AlphaFoldDB" id="A0AAD8JJ23"/>
<evidence type="ECO:0000313" key="2">
    <source>
        <dbReference type="EMBL" id="KAK1405352.1"/>
    </source>
</evidence>
<proteinExistence type="inferred from homology"/>
<dbReference type="InterPro" id="IPR011990">
    <property type="entry name" value="TPR-like_helical_dom_sf"/>
</dbReference>
<dbReference type="Proteomes" id="UP001237642">
    <property type="component" value="Unassembled WGS sequence"/>
</dbReference>
<sequence length="186" mass="21309">MLMKQLACAFPSLPKKYNPISNIIPILEKDPSRTFNGNGSLHSRILEAANPKSNPKVSIFNVLDQWVDQGRRVELQQLRKIIKHLTKLNHFHHALQISQWMGSKSYLHLSSTDFTLRLGLISKFYGVQQADEYFNNIPITFKDLQTYETLLISYADAKLLEKAEGVMQIIRNLSGCKTISYNVMLN</sequence>
<gene>
    <name evidence="2" type="ORF">POM88_004957</name>
</gene>
<keyword evidence="3" id="KW-1185">Reference proteome</keyword>
<dbReference type="PANTHER" id="PTHR45717:SF10">
    <property type="entry name" value="OS10G0501000 PROTEIN"/>
    <property type="match status" value="1"/>
</dbReference>
<comment type="caution">
    <text evidence="2">The sequence shown here is derived from an EMBL/GenBank/DDBJ whole genome shotgun (WGS) entry which is preliminary data.</text>
</comment>
<dbReference type="Gene3D" id="1.25.40.10">
    <property type="entry name" value="Tetratricopeptide repeat domain"/>
    <property type="match status" value="1"/>
</dbReference>
<evidence type="ECO:0000256" key="1">
    <source>
        <dbReference type="ARBA" id="ARBA00007626"/>
    </source>
</evidence>
<accession>A0AAD8JJ23</accession>
<organism evidence="2 3">
    <name type="scientific">Heracleum sosnowskyi</name>
    <dbReference type="NCBI Taxonomy" id="360622"/>
    <lineage>
        <taxon>Eukaryota</taxon>
        <taxon>Viridiplantae</taxon>
        <taxon>Streptophyta</taxon>
        <taxon>Embryophyta</taxon>
        <taxon>Tracheophyta</taxon>
        <taxon>Spermatophyta</taxon>
        <taxon>Magnoliopsida</taxon>
        <taxon>eudicotyledons</taxon>
        <taxon>Gunneridae</taxon>
        <taxon>Pentapetalae</taxon>
        <taxon>asterids</taxon>
        <taxon>campanulids</taxon>
        <taxon>Apiales</taxon>
        <taxon>Apiaceae</taxon>
        <taxon>Apioideae</taxon>
        <taxon>apioid superclade</taxon>
        <taxon>Tordylieae</taxon>
        <taxon>Tordyliinae</taxon>
        <taxon>Heracleum</taxon>
    </lineage>
</organism>
<dbReference type="PANTHER" id="PTHR45717">
    <property type="entry name" value="OS12G0527900 PROTEIN"/>
    <property type="match status" value="1"/>
</dbReference>
<comment type="similarity">
    <text evidence="1">Belongs to the PPR family. P subfamily.</text>
</comment>
<protein>
    <submittedName>
        <fullName evidence="2">Pentatricopeptide repeat-containing protein</fullName>
    </submittedName>
</protein>
<dbReference type="GO" id="GO:0005739">
    <property type="term" value="C:mitochondrion"/>
    <property type="evidence" value="ECO:0007669"/>
    <property type="project" value="TreeGrafter"/>
</dbReference>
<reference evidence="2" key="2">
    <citation type="submission" date="2023-05" db="EMBL/GenBank/DDBJ databases">
        <authorList>
            <person name="Schelkunov M.I."/>
        </authorList>
    </citation>
    <scope>NUCLEOTIDE SEQUENCE</scope>
    <source>
        <strain evidence="2">Hsosn_3</strain>
        <tissue evidence="2">Leaf</tissue>
    </source>
</reference>
<evidence type="ECO:0000313" key="3">
    <source>
        <dbReference type="Proteomes" id="UP001237642"/>
    </source>
</evidence>
<reference evidence="2" key="1">
    <citation type="submission" date="2023-02" db="EMBL/GenBank/DDBJ databases">
        <title>Genome of toxic invasive species Heracleum sosnowskyi carries increased number of genes despite the absence of recent whole-genome duplications.</title>
        <authorList>
            <person name="Schelkunov M."/>
            <person name="Shtratnikova V."/>
            <person name="Makarenko M."/>
            <person name="Klepikova A."/>
            <person name="Omelchenko D."/>
            <person name="Novikova G."/>
            <person name="Obukhova E."/>
            <person name="Bogdanov V."/>
            <person name="Penin A."/>
            <person name="Logacheva M."/>
        </authorList>
    </citation>
    <scope>NUCLEOTIDE SEQUENCE</scope>
    <source>
        <strain evidence="2">Hsosn_3</strain>
        <tissue evidence="2">Leaf</tissue>
    </source>
</reference>
<dbReference type="EMBL" id="JAUIZM010000001">
    <property type="protein sequence ID" value="KAK1405352.1"/>
    <property type="molecule type" value="Genomic_DNA"/>
</dbReference>
<name>A0AAD8JJ23_9APIA</name>